<feature type="chain" id="PRO_5040198980" description="beta-lactamase" evidence="4">
    <location>
        <begin position="18"/>
        <end position="292"/>
    </location>
</feature>
<comment type="caution">
    <text evidence="6">The sequence shown here is derived from an EMBL/GenBank/DDBJ whole genome shotgun (WGS) entry which is preliminary data.</text>
</comment>
<comment type="catalytic activity">
    <reaction evidence="1">
        <text>a beta-lactam + H2O = a substituted beta-amino acid</text>
        <dbReference type="Rhea" id="RHEA:20401"/>
        <dbReference type="ChEBI" id="CHEBI:15377"/>
        <dbReference type="ChEBI" id="CHEBI:35627"/>
        <dbReference type="ChEBI" id="CHEBI:140347"/>
        <dbReference type="EC" id="3.5.2.6"/>
    </reaction>
</comment>
<feature type="signal peptide" evidence="4">
    <location>
        <begin position="1"/>
        <end position="17"/>
    </location>
</feature>
<dbReference type="Proteomes" id="UP000662618">
    <property type="component" value="Unassembled WGS sequence"/>
</dbReference>
<proteinExistence type="inferred from homology"/>
<dbReference type="GO" id="GO:0030655">
    <property type="term" value="P:beta-lactam antibiotic catabolic process"/>
    <property type="evidence" value="ECO:0007669"/>
    <property type="project" value="InterPro"/>
</dbReference>
<keyword evidence="4" id="KW-0732">Signal</keyword>
<evidence type="ECO:0000256" key="2">
    <source>
        <dbReference type="ARBA" id="ARBA00009009"/>
    </source>
</evidence>
<reference evidence="6" key="1">
    <citation type="submission" date="2020-12" db="EMBL/GenBank/DDBJ databases">
        <authorList>
            <person name="Rodrigo-Torres L."/>
            <person name="Arahal R. D."/>
            <person name="Lucena T."/>
        </authorList>
    </citation>
    <scope>NUCLEOTIDE SEQUENCE</scope>
    <source>
        <strain evidence="6">CECT 9390</strain>
    </source>
</reference>
<comment type="similarity">
    <text evidence="2">Belongs to the class-A beta-lactamase family.</text>
</comment>
<dbReference type="InterPro" id="IPR012338">
    <property type="entry name" value="Beta-lactam/transpept-like"/>
</dbReference>
<evidence type="ECO:0000259" key="5">
    <source>
        <dbReference type="Pfam" id="PF13354"/>
    </source>
</evidence>
<gene>
    <name evidence="6" type="primary">per1_2</name>
    <name evidence="6" type="ORF">CHRY9390_02518</name>
</gene>
<dbReference type="AlphaFoldDB" id="A0A9N8MIG9"/>
<evidence type="ECO:0000313" key="7">
    <source>
        <dbReference type="Proteomes" id="UP000662618"/>
    </source>
</evidence>
<dbReference type="SUPFAM" id="SSF56601">
    <property type="entry name" value="beta-lactamase/transpeptidase-like"/>
    <property type="match status" value="1"/>
</dbReference>
<name>A0A9N8MIG9_9FLAO</name>
<dbReference type="InterPro" id="IPR000871">
    <property type="entry name" value="Beta-lactam_class-A"/>
</dbReference>
<dbReference type="PANTHER" id="PTHR35333:SF3">
    <property type="entry name" value="BETA-LACTAMASE-TYPE TRANSPEPTIDASE FOLD CONTAINING PROTEIN"/>
    <property type="match status" value="1"/>
</dbReference>
<dbReference type="PRINTS" id="PR00118">
    <property type="entry name" value="BLACTAMASEA"/>
</dbReference>
<dbReference type="NCBIfam" id="NF033103">
    <property type="entry name" value="bla_class_A"/>
    <property type="match status" value="1"/>
</dbReference>
<dbReference type="NCBIfam" id="NF012099">
    <property type="entry name" value="SubclassA2"/>
    <property type="match status" value="1"/>
</dbReference>
<evidence type="ECO:0000256" key="3">
    <source>
        <dbReference type="ARBA" id="ARBA00012865"/>
    </source>
</evidence>
<keyword evidence="7" id="KW-1185">Reference proteome</keyword>
<feature type="domain" description="Beta-lactamase class A catalytic" evidence="5">
    <location>
        <begin position="39"/>
        <end position="265"/>
    </location>
</feature>
<dbReference type="RefSeq" id="WP_162088772.1">
    <property type="nucleotide sequence ID" value="NZ_CAJIMS010000001.1"/>
</dbReference>
<keyword evidence="6" id="KW-0378">Hydrolase</keyword>
<protein>
    <recommendedName>
        <fullName evidence="3">beta-lactamase</fullName>
        <ecNumber evidence="3">3.5.2.6</ecNumber>
    </recommendedName>
</protein>
<organism evidence="6 7">
    <name type="scientific">Chryseobacterium aquaeductus</name>
    <dbReference type="NCBI Taxonomy" id="2675056"/>
    <lineage>
        <taxon>Bacteria</taxon>
        <taxon>Pseudomonadati</taxon>
        <taxon>Bacteroidota</taxon>
        <taxon>Flavobacteriia</taxon>
        <taxon>Flavobacteriales</taxon>
        <taxon>Weeksellaceae</taxon>
        <taxon>Chryseobacterium group</taxon>
        <taxon>Chryseobacterium</taxon>
    </lineage>
</organism>
<dbReference type="GO" id="GO:0008800">
    <property type="term" value="F:beta-lactamase activity"/>
    <property type="evidence" value="ECO:0007669"/>
    <property type="project" value="UniProtKB-EC"/>
</dbReference>
<dbReference type="InterPro" id="IPR045155">
    <property type="entry name" value="Beta-lactam_cat"/>
</dbReference>
<accession>A0A9N8MIG9</accession>
<sequence length="292" mass="32833">MKKLSFLILLISAFTFAQQSTLDQKINSILKDKKATVGISVLGFENGFKYNKNGNKRLPLLSVFKFHIALAVLNDVDRGKLSLSQKILVKKTDLLDNTWSPFRNKYPNGNVEKSLQELLQYMVSNSDNNITDLLIRLIGGTQSVQKFMDKMKVQDFTIKADERKMHEGFEFHYWNTSTTNSLNNLLKRFYDGKIVSKNSTSFLMKTMLETTTGANKIVALLPKETKVAHRTGSSGKNDDGLTIAENDIGIITLPNGNHLALSVLVSDSMESEVTNTRMVAEIAKIVYQHFSK</sequence>
<dbReference type="PANTHER" id="PTHR35333">
    <property type="entry name" value="BETA-LACTAMASE"/>
    <property type="match status" value="1"/>
</dbReference>
<evidence type="ECO:0000313" key="6">
    <source>
        <dbReference type="EMBL" id="CAD7812474.1"/>
    </source>
</evidence>
<dbReference type="EC" id="3.5.2.6" evidence="3"/>
<evidence type="ECO:0000256" key="1">
    <source>
        <dbReference type="ARBA" id="ARBA00001526"/>
    </source>
</evidence>
<dbReference type="EMBL" id="CAJIMS010000001">
    <property type="protein sequence ID" value="CAD7812474.1"/>
    <property type="molecule type" value="Genomic_DNA"/>
</dbReference>
<dbReference type="Gene3D" id="3.40.710.10">
    <property type="entry name" value="DD-peptidase/beta-lactamase superfamily"/>
    <property type="match status" value="1"/>
</dbReference>
<dbReference type="Pfam" id="PF13354">
    <property type="entry name" value="Beta-lactamase2"/>
    <property type="match status" value="1"/>
</dbReference>
<dbReference type="GO" id="GO:0046677">
    <property type="term" value="P:response to antibiotic"/>
    <property type="evidence" value="ECO:0007669"/>
    <property type="project" value="InterPro"/>
</dbReference>
<evidence type="ECO:0000256" key="4">
    <source>
        <dbReference type="SAM" id="SignalP"/>
    </source>
</evidence>